<name>A0A9N7V2S0_PLEPL</name>
<sequence>MEEKEFFERAGGLLAVDADRQAGIRTPACFSTFWLSGALRSQAGEWRGHIRGSFRAPTHYAAAISPPCISHHPNPRFSLFPSDIPSSFLPLQLISPLTVTGGVRHTGGGTGTRGVCLCG</sequence>
<proteinExistence type="predicted"/>
<keyword evidence="2" id="KW-1185">Reference proteome</keyword>
<dbReference type="EMBL" id="CADEAL010002557">
    <property type="protein sequence ID" value="CAB1441027.1"/>
    <property type="molecule type" value="Genomic_DNA"/>
</dbReference>
<protein>
    <submittedName>
        <fullName evidence="1">Uncharacterized protein</fullName>
    </submittedName>
</protein>
<comment type="caution">
    <text evidence="1">The sequence shown here is derived from an EMBL/GenBank/DDBJ whole genome shotgun (WGS) entry which is preliminary data.</text>
</comment>
<accession>A0A9N7V2S0</accession>
<evidence type="ECO:0000313" key="2">
    <source>
        <dbReference type="Proteomes" id="UP001153269"/>
    </source>
</evidence>
<organism evidence="1 2">
    <name type="scientific">Pleuronectes platessa</name>
    <name type="common">European plaice</name>
    <dbReference type="NCBI Taxonomy" id="8262"/>
    <lineage>
        <taxon>Eukaryota</taxon>
        <taxon>Metazoa</taxon>
        <taxon>Chordata</taxon>
        <taxon>Craniata</taxon>
        <taxon>Vertebrata</taxon>
        <taxon>Euteleostomi</taxon>
        <taxon>Actinopterygii</taxon>
        <taxon>Neopterygii</taxon>
        <taxon>Teleostei</taxon>
        <taxon>Neoteleostei</taxon>
        <taxon>Acanthomorphata</taxon>
        <taxon>Carangaria</taxon>
        <taxon>Pleuronectiformes</taxon>
        <taxon>Pleuronectoidei</taxon>
        <taxon>Pleuronectidae</taxon>
        <taxon>Pleuronectes</taxon>
    </lineage>
</organism>
<gene>
    <name evidence="1" type="ORF">PLEPLA_LOCUS28817</name>
</gene>
<dbReference type="Proteomes" id="UP001153269">
    <property type="component" value="Unassembled WGS sequence"/>
</dbReference>
<dbReference type="AlphaFoldDB" id="A0A9N7V2S0"/>
<evidence type="ECO:0000313" key="1">
    <source>
        <dbReference type="EMBL" id="CAB1441027.1"/>
    </source>
</evidence>
<reference evidence="1" key="1">
    <citation type="submission" date="2020-03" db="EMBL/GenBank/DDBJ databases">
        <authorList>
            <person name="Weist P."/>
        </authorList>
    </citation>
    <scope>NUCLEOTIDE SEQUENCE</scope>
</reference>